<organism evidence="3 4">
    <name type="scientific">Dactylosporangium fulvum</name>
    <dbReference type="NCBI Taxonomy" id="53359"/>
    <lineage>
        <taxon>Bacteria</taxon>
        <taxon>Bacillati</taxon>
        <taxon>Actinomycetota</taxon>
        <taxon>Actinomycetes</taxon>
        <taxon>Micromonosporales</taxon>
        <taxon>Micromonosporaceae</taxon>
        <taxon>Dactylosporangium</taxon>
    </lineage>
</organism>
<reference evidence="3" key="2">
    <citation type="submission" date="2022-09" db="EMBL/GenBank/DDBJ databases">
        <title>Biosynthetic gene clusters of Dactylosporangioum fulvum.</title>
        <authorList>
            <person name="Caradec T."/>
        </authorList>
    </citation>
    <scope>NUCLEOTIDE SEQUENCE</scope>
    <source>
        <strain evidence="3">NRRL B-16292</strain>
    </source>
</reference>
<dbReference type="InterPro" id="IPR041356">
    <property type="entry name" value="PGM1_C"/>
</dbReference>
<dbReference type="InterPro" id="IPR040754">
    <property type="entry name" value="PreAtp-grasp"/>
</dbReference>
<dbReference type="RefSeq" id="WP_259857655.1">
    <property type="nucleotide sequence ID" value="NZ_BAAAST010000001.1"/>
</dbReference>
<keyword evidence="3" id="KW-0436">Ligase</keyword>
<dbReference type="EMBL" id="CP073720">
    <property type="protein sequence ID" value="UWP79897.1"/>
    <property type="molecule type" value="Genomic_DNA"/>
</dbReference>
<keyword evidence="1" id="KW-0067">ATP-binding</keyword>
<sequence length="448" mass="48398">MPKLVLANPQSRAMVARPEDIPVESRPIYEVIGTRMLWSLDSDDIAVIPAEIDKDFLAYLTAILDLPDGGPTVLSLRDYRSPSWYPDENPELVDELRARITAGGDWTLDCYIRDRDVAHWEQRLGLAVTPTPYAQDLAALMNSKVVFRALALAAGVPVPEGLVVDPGRELIDAVTALLPKTGSVIVKQDHNAGGDGNVLVTTDPSVPGIGVFRTLRLDEPSRAAVTAGIATLGLAEFPTLHPGTAAARLIVEVYQPDALTLSSELYIPADRAPVLLNYGDMRMEPVWNGYVFPPQDLAGTLHARLCADSQQIAVLAQHMGYQGLMNIDAIVDSSGRLSFTEFNGRAGGATNIDVIARRLLGPTYLDEYVIMTRNGLPAPRVAELVEHLGRTGLAFDRGTRSGVIVANVDARGTIEYLAIGRDRAQAQEFEHGLEALLETVARPGEGEG</sequence>
<evidence type="ECO:0000313" key="3">
    <source>
        <dbReference type="EMBL" id="UWP79897.1"/>
    </source>
</evidence>
<accession>A0ABY5VQ48</accession>
<name>A0ABY5VQ48_9ACTN</name>
<evidence type="ECO:0000256" key="1">
    <source>
        <dbReference type="PROSITE-ProRule" id="PRU00409"/>
    </source>
</evidence>
<keyword evidence="4" id="KW-1185">Reference proteome</keyword>
<evidence type="ECO:0000259" key="2">
    <source>
        <dbReference type="PROSITE" id="PS50975"/>
    </source>
</evidence>
<dbReference type="GO" id="GO:0016874">
    <property type="term" value="F:ligase activity"/>
    <property type="evidence" value="ECO:0007669"/>
    <property type="project" value="UniProtKB-KW"/>
</dbReference>
<dbReference type="Pfam" id="PF18105">
    <property type="entry name" value="PGM1_C"/>
    <property type="match status" value="1"/>
</dbReference>
<gene>
    <name evidence="3" type="ORF">Dfulv_32655</name>
</gene>
<reference evidence="3" key="1">
    <citation type="submission" date="2021-04" db="EMBL/GenBank/DDBJ databases">
        <authorList>
            <person name="Hartkoorn R.C."/>
            <person name="Beaudoing E."/>
            <person name="Hot D."/>
        </authorList>
    </citation>
    <scope>NUCLEOTIDE SEQUENCE</scope>
    <source>
        <strain evidence="3">NRRL B-16292</strain>
    </source>
</reference>
<proteinExistence type="predicted"/>
<dbReference type="Pfam" id="PF18604">
    <property type="entry name" value="PreAtp-grasp"/>
    <property type="match status" value="1"/>
</dbReference>
<dbReference type="InterPro" id="IPR011761">
    <property type="entry name" value="ATP-grasp"/>
</dbReference>
<keyword evidence="1" id="KW-0547">Nucleotide-binding</keyword>
<evidence type="ECO:0000313" key="4">
    <source>
        <dbReference type="Proteomes" id="UP001059617"/>
    </source>
</evidence>
<dbReference type="SUPFAM" id="SSF56059">
    <property type="entry name" value="Glutathione synthetase ATP-binding domain-like"/>
    <property type="match status" value="1"/>
</dbReference>
<dbReference type="PROSITE" id="PS50975">
    <property type="entry name" value="ATP_GRASP"/>
    <property type="match status" value="1"/>
</dbReference>
<dbReference type="Proteomes" id="UP001059617">
    <property type="component" value="Chromosome"/>
</dbReference>
<protein>
    <submittedName>
        <fullName evidence="3">Peptide ligase PGM1-related protein</fullName>
    </submittedName>
</protein>
<feature type="domain" description="ATP-grasp" evidence="2">
    <location>
        <begin position="148"/>
        <end position="373"/>
    </location>
</feature>